<dbReference type="Proteomes" id="UP000184529">
    <property type="component" value="Unassembled WGS sequence"/>
</dbReference>
<gene>
    <name evidence="2" type="ORF">SAMN02745219_02560</name>
</gene>
<dbReference type="EMBL" id="FQZM01000034">
    <property type="protein sequence ID" value="SHJ43762.1"/>
    <property type="molecule type" value="Genomic_DNA"/>
</dbReference>
<reference evidence="3" key="1">
    <citation type="submission" date="2016-11" db="EMBL/GenBank/DDBJ databases">
        <authorList>
            <person name="Varghese N."/>
            <person name="Submissions S."/>
        </authorList>
    </citation>
    <scope>NUCLEOTIDE SEQUENCE [LARGE SCALE GENOMIC DNA]</scope>
    <source>
        <strain evidence="3">DSM 16057</strain>
    </source>
</reference>
<feature type="transmembrane region" description="Helical" evidence="1">
    <location>
        <begin position="33"/>
        <end position="51"/>
    </location>
</feature>
<keyword evidence="1" id="KW-1133">Transmembrane helix</keyword>
<accession>A0A1M6JAV2</accession>
<protein>
    <submittedName>
        <fullName evidence="2">Uncharacterized protein</fullName>
    </submittedName>
</protein>
<keyword evidence="1" id="KW-0812">Transmembrane</keyword>
<keyword evidence="1" id="KW-0472">Membrane</keyword>
<organism evidence="2 3">
    <name type="scientific">Desulfofundulus thermosubterraneus DSM 16057</name>
    <dbReference type="NCBI Taxonomy" id="1121432"/>
    <lineage>
        <taxon>Bacteria</taxon>
        <taxon>Bacillati</taxon>
        <taxon>Bacillota</taxon>
        <taxon>Clostridia</taxon>
        <taxon>Eubacteriales</taxon>
        <taxon>Peptococcaceae</taxon>
        <taxon>Desulfofundulus</taxon>
    </lineage>
</organism>
<evidence type="ECO:0000256" key="1">
    <source>
        <dbReference type="SAM" id="Phobius"/>
    </source>
</evidence>
<evidence type="ECO:0000313" key="3">
    <source>
        <dbReference type="Proteomes" id="UP000184529"/>
    </source>
</evidence>
<keyword evidence="3" id="KW-1185">Reference proteome</keyword>
<sequence>MLKSISERGEYAMLELYRKAAARLADRRGVSELVAAIGLVAITAAVVIMASPQAKKMVGDLLTKASSSISGLF</sequence>
<name>A0A1M6JAV2_9FIRM</name>
<dbReference type="AlphaFoldDB" id="A0A1M6JAV2"/>
<dbReference type="STRING" id="1121432.SAMN02745219_02560"/>
<dbReference type="RefSeq" id="WP_131821500.1">
    <property type="nucleotide sequence ID" value="NZ_FQZM01000034.1"/>
</dbReference>
<evidence type="ECO:0000313" key="2">
    <source>
        <dbReference type="EMBL" id="SHJ43762.1"/>
    </source>
</evidence>
<proteinExistence type="predicted"/>